<dbReference type="PANTHER" id="PTHR14187:SF5">
    <property type="entry name" value="HEAT SHOCK 70 KDA PROTEIN 12A"/>
    <property type="match status" value="1"/>
</dbReference>
<reference evidence="1" key="1">
    <citation type="submission" date="2022-11" db="EMBL/GenBank/DDBJ databases">
        <title>Centuries of genome instability and evolution in soft-shell clam transmissible cancer (bioRxiv).</title>
        <authorList>
            <person name="Hart S.F.M."/>
            <person name="Yonemitsu M.A."/>
            <person name="Giersch R.M."/>
            <person name="Beal B.F."/>
            <person name="Arriagada G."/>
            <person name="Davis B.W."/>
            <person name="Ostrander E.A."/>
            <person name="Goff S.P."/>
            <person name="Metzger M.J."/>
        </authorList>
    </citation>
    <scope>NUCLEOTIDE SEQUENCE</scope>
    <source>
        <strain evidence="1">MELC-2E11</strain>
        <tissue evidence="1">Siphon/mantle</tissue>
    </source>
</reference>
<dbReference type="Proteomes" id="UP001164746">
    <property type="component" value="Chromosome 1"/>
</dbReference>
<protein>
    <submittedName>
        <fullName evidence="1">HS12A-like protein</fullName>
    </submittedName>
</protein>
<dbReference type="CDD" id="cd10229">
    <property type="entry name" value="ASKHA_NBD_HSP70_HSPA12"/>
    <property type="match status" value="1"/>
</dbReference>
<proteinExistence type="predicted"/>
<evidence type="ECO:0000313" key="1">
    <source>
        <dbReference type="EMBL" id="WAQ93787.1"/>
    </source>
</evidence>
<evidence type="ECO:0000313" key="2">
    <source>
        <dbReference type="Proteomes" id="UP001164746"/>
    </source>
</evidence>
<dbReference type="SUPFAM" id="SSF53067">
    <property type="entry name" value="Actin-like ATPase domain"/>
    <property type="match status" value="2"/>
</dbReference>
<keyword evidence="2" id="KW-1185">Reference proteome</keyword>
<dbReference type="Gene3D" id="3.30.420.40">
    <property type="match status" value="1"/>
</dbReference>
<dbReference type="PANTHER" id="PTHR14187">
    <property type="entry name" value="ALPHA KINASE/ELONGATION FACTOR 2 KINASE"/>
    <property type="match status" value="1"/>
</dbReference>
<organism evidence="1 2">
    <name type="scientific">Mya arenaria</name>
    <name type="common">Soft-shell clam</name>
    <dbReference type="NCBI Taxonomy" id="6604"/>
    <lineage>
        <taxon>Eukaryota</taxon>
        <taxon>Metazoa</taxon>
        <taxon>Spiralia</taxon>
        <taxon>Lophotrochozoa</taxon>
        <taxon>Mollusca</taxon>
        <taxon>Bivalvia</taxon>
        <taxon>Autobranchia</taxon>
        <taxon>Heteroconchia</taxon>
        <taxon>Euheterodonta</taxon>
        <taxon>Imparidentia</taxon>
        <taxon>Neoheterodontei</taxon>
        <taxon>Myida</taxon>
        <taxon>Myoidea</taxon>
        <taxon>Myidae</taxon>
        <taxon>Mya</taxon>
    </lineage>
</organism>
<dbReference type="EMBL" id="CP111012">
    <property type="protein sequence ID" value="WAQ93787.1"/>
    <property type="molecule type" value="Genomic_DNA"/>
</dbReference>
<accession>A0ABY7D7Y6</accession>
<name>A0ABY7D7Y6_MYAAR</name>
<dbReference type="InterPro" id="IPR043129">
    <property type="entry name" value="ATPase_NBD"/>
</dbReference>
<sequence>MAAKDTGRYKKEETRTGKEDRKDFLKISLDIGTTFSTWCYCFDHDYNRHQNSVRAKNWQSENRVSEKAPTAVLIEPCGKKFHSFGYSAQRKYAELCEKNVNKATEWFFFYRFKMNLHRRTSIQDDEKLEDISGKTLNAKYVFTKAIWYLKNDAIESIRKGTLIPSIESYIQWILTVPAIWTDTAKSFMKSAAREAGIPPERLEIVIEPETAAVYCRNLPIDGHEGDCLKHMQRGSAYAVLDAGGRGILKELKEKSMEEYLDLCEIIELKKREISSSKTITIIIGYALRQLSKSKSGRSLEEAVANSKYEGKVIAHNDKLRVDPSVTVSWFDYSVKSTVAQLSEMLGKTAMSNCSVILMVGGLSQSIVLQNAVKKTFTDKKVVIPPEAELSVSKGAVQFAYNPLFVKSRIVKYTYGTDITHKYIKSCSHKVGLRELDKNGDMRCYDNFVLIVKEGTSVPVDDVVDGSLFGPIVKTQNSIRSEIFISTSPDTELTTDSSCTKIGQVTFKIREEDFEKGCIYKHIYKFGGTEIKITTMNTELDEEMGEETEVEFKG</sequence>
<gene>
    <name evidence="1" type="ORF">MAR_006258</name>
</gene>